<dbReference type="InterPro" id="IPR002173">
    <property type="entry name" value="Carboh/pur_kinase_PfkB_CS"/>
</dbReference>
<dbReference type="PROSITE" id="PS00583">
    <property type="entry name" value="PFKB_KINASES_1"/>
    <property type="match status" value="1"/>
</dbReference>
<accession>A0A3B1D009</accession>
<feature type="domain" description="Carbohydrate kinase PfkB" evidence="3">
    <location>
        <begin position="14"/>
        <end position="328"/>
    </location>
</feature>
<dbReference type="AlphaFoldDB" id="A0A3B1D009"/>
<proteinExistence type="predicted"/>
<dbReference type="Gene3D" id="3.40.1190.20">
    <property type="match status" value="1"/>
</dbReference>
<dbReference type="PANTHER" id="PTHR46969">
    <property type="entry name" value="BIFUNCTIONAL PROTEIN HLDE"/>
    <property type="match status" value="1"/>
</dbReference>
<dbReference type="Pfam" id="PF00294">
    <property type="entry name" value="PfkB"/>
    <property type="match status" value="1"/>
</dbReference>
<evidence type="ECO:0000313" key="4">
    <source>
        <dbReference type="EMBL" id="VAX35439.1"/>
    </source>
</evidence>
<dbReference type="EMBL" id="UOGJ01000051">
    <property type="protein sequence ID" value="VAX35439.1"/>
    <property type="molecule type" value="Genomic_DNA"/>
</dbReference>
<reference evidence="4" key="1">
    <citation type="submission" date="2018-06" db="EMBL/GenBank/DDBJ databases">
        <authorList>
            <person name="Zhirakovskaya E."/>
        </authorList>
    </citation>
    <scope>NUCLEOTIDE SEQUENCE</scope>
</reference>
<name>A0A3B1D009_9ZZZZ</name>
<keyword evidence="2 4" id="KW-0418">Kinase</keyword>
<dbReference type="PANTHER" id="PTHR46969:SF1">
    <property type="entry name" value="BIFUNCTIONAL PROTEIN HLDE"/>
    <property type="match status" value="1"/>
</dbReference>
<sequence>MKNYKNIINKFSQKNILVIGDVILDQYIRGSVSRISPEAPVPVVLQEEAFFTPGGAANVAQNLRSLGAEVILVGRIGEDSEGEIFKKELQRRKISTRGIVVDSKLPTITKTRIMAQNHQIVRIDKEKCGESASKAGSQKVINYIKRHLTDFDAVIISDYGKGLITPDLIHLICACAQAENKIVMVDPKVENFGYYQGVTAITPNLKEAENAIRNIKITSTSAHRLNIHNDKLKTDSDIDLAGKELLNYLDLDSLLITLGEHGMRLFERGKKPFSIKTKAQEVFDVSGAGDTVISVFTLSLAAGATKKEAADLANSAAGIVVGKMGAVAITKKELVEAVR</sequence>
<dbReference type="SUPFAM" id="SSF53613">
    <property type="entry name" value="Ribokinase-like"/>
    <property type="match status" value="1"/>
</dbReference>
<dbReference type="GO" id="GO:0005829">
    <property type="term" value="C:cytosol"/>
    <property type="evidence" value="ECO:0007669"/>
    <property type="project" value="TreeGrafter"/>
</dbReference>
<dbReference type="InterPro" id="IPR011913">
    <property type="entry name" value="RfaE_dom_I"/>
</dbReference>
<keyword evidence="1 4" id="KW-0808">Transferase</keyword>
<dbReference type="EC" id="2.7.-.-" evidence="4"/>
<dbReference type="GO" id="GO:0033785">
    <property type="term" value="F:heptose 7-phosphate kinase activity"/>
    <property type="evidence" value="ECO:0007669"/>
    <property type="project" value="TreeGrafter"/>
</dbReference>
<dbReference type="GO" id="GO:0016773">
    <property type="term" value="F:phosphotransferase activity, alcohol group as acceptor"/>
    <property type="evidence" value="ECO:0007669"/>
    <property type="project" value="InterPro"/>
</dbReference>
<dbReference type="InterPro" id="IPR011611">
    <property type="entry name" value="PfkB_dom"/>
</dbReference>
<gene>
    <name evidence="4" type="ORF">MNBD_UNCLBAC01-638</name>
</gene>
<dbReference type="CDD" id="cd01172">
    <property type="entry name" value="RfaE_like"/>
    <property type="match status" value="1"/>
</dbReference>
<dbReference type="InterPro" id="IPR029056">
    <property type="entry name" value="Ribokinase-like"/>
</dbReference>
<protein>
    <submittedName>
        <fullName evidence="4">ADP-heptose synthase / D-glycero-beta-D-manno-heptose 7-phosphate kinase</fullName>
        <ecNumber evidence="4">2.7.-.-</ecNumber>
    </submittedName>
</protein>
<dbReference type="FunFam" id="3.40.1190.20:FF:000002">
    <property type="entry name" value="Bifunctional protein HldE"/>
    <property type="match status" value="1"/>
</dbReference>
<dbReference type="NCBIfam" id="TIGR02198">
    <property type="entry name" value="rfaE_dom_I"/>
    <property type="match status" value="1"/>
</dbReference>
<dbReference type="GO" id="GO:0033786">
    <property type="term" value="F:heptose-1-phosphate adenylyltransferase activity"/>
    <property type="evidence" value="ECO:0007669"/>
    <property type="project" value="TreeGrafter"/>
</dbReference>
<evidence type="ECO:0000256" key="2">
    <source>
        <dbReference type="ARBA" id="ARBA00022777"/>
    </source>
</evidence>
<evidence type="ECO:0000259" key="3">
    <source>
        <dbReference type="Pfam" id="PF00294"/>
    </source>
</evidence>
<evidence type="ECO:0000256" key="1">
    <source>
        <dbReference type="ARBA" id="ARBA00022679"/>
    </source>
</evidence>
<organism evidence="4">
    <name type="scientific">hydrothermal vent metagenome</name>
    <dbReference type="NCBI Taxonomy" id="652676"/>
    <lineage>
        <taxon>unclassified sequences</taxon>
        <taxon>metagenomes</taxon>
        <taxon>ecological metagenomes</taxon>
    </lineage>
</organism>